<protein>
    <recommendedName>
        <fullName evidence="3">Prophage helix-turn-helix protein</fullName>
    </recommendedName>
</protein>
<sequence length="385" mass="44502">MNDFLNVLKKELYSAGINNTQLALSWGISPSGVTAIFKGKRKMRFSYLTKSLSLLNRGTKTERKFVCEYMRAANPKPKSKREIMEYLTLKGDFGTLKILVEEEKNSKTSLNKEFSTIYELIHQRFTKDIKLLEFYNLMREKNKKTTCTEMKTLVDLILCQTLYQSGNHELIAEKMSEIDSNILAITNNFFQSTLGVRYKEAHAVLSLRNNGIEKARKLCYEILDECEKNSFFILPKAIAYFKLGESYILDSNNYETSKQYLLKAYETLSGLGDFHGIKEKREMILRNIAFLKIYNMKELYSIVEIDEAEIAFLKIKQGYKQEGKLMLIKLKEKNGFLSGIQTVYLALAQDNESDRITIMKEALDIMISKGDHFYAQIPKQYLGLS</sequence>
<name>A0AB34D1J5_BACCE</name>
<gene>
    <name evidence="1" type="ORF">F8158_22360</name>
</gene>
<comment type="caution">
    <text evidence="1">The sequence shown here is derived from an EMBL/GenBank/DDBJ whole genome shotgun (WGS) entry which is preliminary data.</text>
</comment>
<dbReference type="Proteomes" id="UP000477920">
    <property type="component" value="Unassembled WGS sequence"/>
</dbReference>
<accession>A0AB34D1J5</accession>
<evidence type="ECO:0000313" key="2">
    <source>
        <dbReference type="Proteomes" id="UP000477920"/>
    </source>
</evidence>
<evidence type="ECO:0008006" key="3">
    <source>
        <dbReference type="Google" id="ProtNLM"/>
    </source>
</evidence>
<organism evidence="1 2">
    <name type="scientific">Bacillus cereus</name>
    <dbReference type="NCBI Taxonomy" id="1396"/>
    <lineage>
        <taxon>Bacteria</taxon>
        <taxon>Bacillati</taxon>
        <taxon>Bacillota</taxon>
        <taxon>Bacilli</taxon>
        <taxon>Bacillales</taxon>
        <taxon>Bacillaceae</taxon>
        <taxon>Bacillus</taxon>
        <taxon>Bacillus cereus group</taxon>
    </lineage>
</organism>
<reference evidence="1 2" key="1">
    <citation type="submission" date="2019-10" db="EMBL/GenBank/DDBJ databases">
        <title>Bacillus from the desert of Cuatro Cinegas, Coahuila.</title>
        <authorList>
            <person name="Olmedo-Alvarez G."/>
            <person name="Saldana S."/>
            <person name="Barcelo D."/>
        </authorList>
    </citation>
    <scope>NUCLEOTIDE SEQUENCE [LARGE SCALE GENOMIC DNA]</scope>
    <source>
        <strain evidence="1 2">CH101a_3T</strain>
    </source>
</reference>
<dbReference type="Pfam" id="PF22871">
    <property type="entry name" value="AimR"/>
    <property type="match status" value="1"/>
</dbReference>
<dbReference type="InterPro" id="IPR047705">
    <property type="entry name" value="AimR-like"/>
</dbReference>
<evidence type="ECO:0000313" key="1">
    <source>
        <dbReference type="EMBL" id="KAB2493112.1"/>
    </source>
</evidence>
<dbReference type="AlphaFoldDB" id="A0AB34D1J5"/>
<dbReference type="RefSeq" id="WP_151639975.1">
    <property type="nucleotide sequence ID" value="NZ_WBPB01000066.1"/>
</dbReference>
<dbReference type="NCBIfam" id="NF038310">
    <property type="entry name" value="lysogeny_AimR"/>
    <property type="match status" value="1"/>
</dbReference>
<proteinExistence type="predicted"/>
<dbReference type="EMBL" id="WBPB01000066">
    <property type="protein sequence ID" value="KAB2493112.1"/>
    <property type="molecule type" value="Genomic_DNA"/>
</dbReference>